<organism evidence="1">
    <name type="scientific">marine sediment metagenome</name>
    <dbReference type="NCBI Taxonomy" id="412755"/>
    <lineage>
        <taxon>unclassified sequences</taxon>
        <taxon>metagenomes</taxon>
        <taxon>ecological metagenomes</taxon>
    </lineage>
</organism>
<protein>
    <recommendedName>
        <fullName evidence="2">AmmeMemoRadiSam system protein B</fullName>
    </recommendedName>
</protein>
<name>X1VNE9_9ZZZZ</name>
<dbReference type="InterPro" id="IPR002737">
    <property type="entry name" value="MEMO1_fam"/>
</dbReference>
<evidence type="ECO:0008006" key="2">
    <source>
        <dbReference type="Google" id="ProtNLM"/>
    </source>
</evidence>
<reference evidence="1" key="1">
    <citation type="journal article" date="2014" name="Front. Microbiol.">
        <title>High frequency of phylogenetically diverse reductive dehalogenase-homologous genes in deep subseafloor sedimentary metagenomes.</title>
        <authorList>
            <person name="Kawai M."/>
            <person name="Futagami T."/>
            <person name="Toyoda A."/>
            <person name="Takaki Y."/>
            <person name="Nishi S."/>
            <person name="Hori S."/>
            <person name="Arai W."/>
            <person name="Tsubouchi T."/>
            <person name="Morono Y."/>
            <person name="Uchiyama I."/>
            <person name="Ito T."/>
            <person name="Fujiyama A."/>
            <person name="Inagaki F."/>
            <person name="Takami H."/>
        </authorList>
    </citation>
    <scope>NUCLEOTIDE SEQUENCE</scope>
    <source>
        <strain evidence="1">Expedition CK06-06</strain>
    </source>
</reference>
<dbReference type="Pfam" id="PF01875">
    <property type="entry name" value="Memo"/>
    <property type="match status" value="1"/>
</dbReference>
<dbReference type="AlphaFoldDB" id="X1VNE9"/>
<dbReference type="EMBL" id="BARW01034805">
    <property type="protein sequence ID" value="GAJ10285.1"/>
    <property type="molecule type" value="Genomic_DNA"/>
</dbReference>
<dbReference type="Gene3D" id="3.40.830.10">
    <property type="entry name" value="LigB-like"/>
    <property type="match status" value="1"/>
</dbReference>
<accession>X1VNE9</accession>
<dbReference type="NCBIfam" id="TIGR04336">
    <property type="entry name" value="AmmeMemoSam_B"/>
    <property type="match status" value="1"/>
</dbReference>
<evidence type="ECO:0000313" key="1">
    <source>
        <dbReference type="EMBL" id="GAJ10285.1"/>
    </source>
</evidence>
<sequence>MLNLDAKGLYDTVQNEDISMCGFQPTTSAIVASKELGAKKATLVKYQTSGDTSGNYHEVVGYAGIKIN</sequence>
<gene>
    <name evidence="1" type="ORF">S12H4_54444</name>
</gene>
<comment type="caution">
    <text evidence="1">The sequence shown here is derived from an EMBL/GenBank/DDBJ whole genome shotgun (WGS) entry which is preliminary data.</text>
</comment>
<proteinExistence type="predicted"/>